<dbReference type="NCBIfam" id="TIGR00548">
    <property type="entry name" value="lolB"/>
    <property type="match status" value="1"/>
</dbReference>
<dbReference type="HAMAP" id="MF_00233">
    <property type="entry name" value="LolB"/>
    <property type="match status" value="1"/>
</dbReference>
<organism evidence="12">
    <name type="scientific">uncultured bacterium pTW2</name>
    <dbReference type="NCBI Taxonomy" id="504464"/>
    <lineage>
        <taxon>Bacteria</taxon>
        <taxon>Candidatus Dojkabacteria</taxon>
        <taxon>environmental samples</taxon>
    </lineage>
</organism>
<keyword evidence="6" id="KW-0653">Protein transport</keyword>
<dbReference type="PROSITE" id="PS51257">
    <property type="entry name" value="PROKAR_LIPOPROTEIN"/>
    <property type="match status" value="1"/>
</dbReference>
<dbReference type="GO" id="GO:0015031">
    <property type="term" value="P:protein transport"/>
    <property type="evidence" value="ECO:0007669"/>
    <property type="project" value="UniProtKB-KW"/>
</dbReference>
<evidence type="ECO:0000256" key="11">
    <source>
        <dbReference type="ARBA" id="ARBA00023288"/>
    </source>
</evidence>
<dbReference type="InterPro" id="IPR029046">
    <property type="entry name" value="LolA/LolB/LppX"/>
</dbReference>
<dbReference type="Pfam" id="PF03550">
    <property type="entry name" value="LolB"/>
    <property type="match status" value="1"/>
</dbReference>
<dbReference type="CDD" id="cd16326">
    <property type="entry name" value="LolB"/>
    <property type="match status" value="1"/>
</dbReference>
<comment type="subcellular location">
    <subcellularLocation>
        <location evidence="1">Cell outer membrane</location>
    </subcellularLocation>
</comment>
<dbReference type="SUPFAM" id="SSF89392">
    <property type="entry name" value="Prokaryotic lipoproteins and lipoprotein localization factors"/>
    <property type="match status" value="1"/>
</dbReference>
<proteinExistence type="inferred from homology"/>
<keyword evidence="11" id="KW-0449">Lipoprotein</keyword>
<evidence type="ECO:0000256" key="9">
    <source>
        <dbReference type="ARBA" id="ARBA00023186"/>
    </source>
</evidence>
<name>B8PZU4_9BACT</name>
<evidence type="ECO:0000256" key="3">
    <source>
        <dbReference type="ARBA" id="ARBA00011245"/>
    </source>
</evidence>
<keyword evidence="7" id="KW-0472">Membrane</keyword>
<accession>B8PZU4</accession>
<evidence type="ECO:0000256" key="8">
    <source>
        <dbReference type="ARBA" id="ARBA00023139"/>
    </source>
</evidence>
<protein>
    <recommendedName>
        <fullName evidence="4">Outer-membrane lipoprotein LolB</fullName>
    </recommendedName>
</protein>
<keyword evidence="9" id="KW-0143">Chaperone</keyword>
<evidence type="ECO:0000256" key="2">
    <source>
        <dbReference type="ARBA" id="ARBA00009696"/>
    </source>
</evidence>
<keyword evidence="5" id="KW-0813">Transport</keyword>
<dbReference type="AlphaFoldDB" id="B8PZU4"/>
<evidence type="ECO:0000256" key="4">
    <source>
        <dbReference type="ARBA" id="ARBA00016202"/>
    </source>
</evidence>
<dbReference type="InterPro" id="IPR004565">
    <property type="entry name" value="OM_lipoprot_LolB"/>
</dbReference>
<evidence type="ECO:0000256" key="5">
    <source>
        <dbReference type="ARBA" id="ARBA00022448"/>
    </source>
</evidence>
<evidence type="ECO:0000256" key="10">
    <source>
        <dbReference type="ARBA" id="ARBA00023237"/>
    </source>
</evidence>
<evidence type="ECO:0000256" key="6">
    <source>
        <dbReference type="ARBA" id="ARBA00022927"/>
    </source>
</evidence>
<keyword evidence="10" id="KW-0998">Cell outer membrane</keyword>
<reference evidence="12" key="1">
    <citation type="journal article" date="2009" name="Appl. Environ. Microbiol.">
        <title>Isolation and characterization of metalloproteases with a novel domain structure by construction and screening of metagenomic libraries.</title>
        <authorList>
            <person name="Waschkowitz T."/>
            <person name="Rockstroh S."/>
            <person name="Daniel R."/>
        </authorList>
    </citation>
    <scope>NUCLEOTIDE SEQUENCE</scope>
</reference>
<keyword evidence="8" id="KW-0564">Palmitate</keyword>
<sequence length="212" mass="22549">MSVRGLPLAILGAGLLAGCVTTAPRAPLPPAEHAAAVARQQAREAVLARHARWNLQGRVALSNGQRGGSGRIDWQQDGDAYRVALSAPVTRQSWRIEGDAGNARLEGLDGGPRSGADATQLLREATGWEIPVQALASWVRGARATQGGPAQLQFAGDGRLARLQQDGWTLDYGDWRLQPAAGVELPMRVNAERDEARVRLVVDDWSAGNASP</sequence>
<evidence type="ECO:0000256" key="1">
    <source>
        <dbReference type="ARBA" id="ARBA00004442"/>
    </source>
</evidence>
<evidence type="ECO:0000256" key="7">
    <source>
        <dbReference type="ARBA" id="ARBA00023136"/>
    </source>
</evidence>
<comment type="similarity">
    <text evidence="2">Belongs to the LolB family.</text>
</comment>
<dbReference type="GO" id="GO:0009279">
    <property type="term" value="C:cell outer membrane"/>
    <property type="evidence" value="ECO:0007669"/>
    <property type="project" value="UniProtKB-SubCell"/>
</dbReference>
<gene>
    <name evidence="12" type="primary">lolB</name>
</gene>
<evidence type="ECO:0000313" key="12">
    <source>
        <dbReference type="EMBL" id="ACA34402.1"/>
    </source>
</evidence>
<dbReference type="EMBL" id="EU333168">
    <property type="protein sequence ID" value="ACA34402.1"/>
    <property type="molecule type" value="Genomic_DNA"/>
</dbReference>
<comment type="subunit">
    <text evidence="3">Monomer.</text>
</comment>
<dbReference type="Gene3D" id="2.50.20.10">
    <property type="entry name" value="Lipoprotein localisation LolA/LolB/LppX"/>
    <property type="match status" value="1"/>
</dbReference>